<accession>A0A5R9INT7</accession>
<feature type="transmembrane region" description="Helical" evidence="1">
    <location>
        <begin position="34"/>
        <end position="50"/>
    </location>
</feature>
<feature type="transmembrane region" description="Helical" evidence="1">
    <location>
        <begin position="62"/>
        <end position="78"/>
    </location>
</feature>
<feature type="transmembrane region" description="Helical" evidence="1">
    <location>
        <begin position="84"/>
        <end position="100"/>
    </location>
</feature>
<comment type="caution">
    <text evidence="3">The sequence shown here is derived from an EMBL/GenBank/DDBJ whole genome shotgun (WGS) entry which is preliminary data.</text>
</comment>
<dbReference type="InterPro" id="IPR013099">
    <property type="entry name" value="K_chnl_dom"/>
</dbReference>
<keyword evidence="1" id="KW-1133">Transmembrane helix</keyword>
<dbReference type="Pfam" id="PF07885">
    <property type="entry name" value="Ion_trans_2"/>
    <property type="match status" value="1"/>
</dbReference>
<dbReference type="GO" id="GO:0034220">
    <property type="term" value="P:monoatomic ion transmembrane transport"/>
    <property type="evidence" value="ECO:0007669"/>
    <property type="project" value="UniProtKB-KW"/>
</dbReference>
<evidence type="ECO:0000313" key="3">
    <source>
        <dbReference type="EMBL" id="TLU66942.1"/>
    </source>
</evidence>
<feature type="domain" description="Potassium channel" evidence="2">
    <location>
        <begin position="158"/>
        <end position="208"/>
    </location>
</feature>
<keyword evidence="4" id="KW-1185">Reference proteome</keyword>
<keyword evidence="1" id="KW-0472">Membrane</keyword>
<gene>
    <name evidence="3" type="ORF">FE810_04390</name>
</gene>
<keyword evidence="3" id="KW-0407">Ion channel</keyword>
<dbReference type="AlphaFoldDB" id="A0A5R9INT7"/>
<dbReference type="Proteomes" id="UP000307790">
    <property type="component" value="Unassembled WGS sequence"/>
</dbReference>
<sequence length="226" mass="25418">MSQQDNFIFLIVALVMLLAGMALAQQFFAGEMQRLMQSATVVTLLVAVWGAHDKNYIFRRGLVFPVVIILTSLASYYLESIDKLFLQLFIMLLFFLITAKKTATQVLFSGSVTWNNILGSICLYLLMAMIWGLLYTLMQLFAGSAFNGIEADLQWYELLPDLMYFSFVTITTLGFGDISPSTPITQFLVYMEAIVGQFYLAILVASLVGARMTAPHSHREQNNDRS</sequence>
<dbReference type="Gene3D" id="1.10.287.70">
    <property type="match status" value="1"/>
</dbReference>
<dbReference type="OrthoDB" id="9813518at2"/>
<name>A0A5R9INT7_9GAMM</name>
<reference evidence="3 4" key="1">
    <citation type="submission" date="2019-05" db="EMBL/GenBank/DDBJ databases">
        <title>Genome sequences of Thalassotalea litorea 1K03283.</title>
        <authorList>
            <person name="Zhang D."/>
        </authorList>
    </citation>
    <scope>NUCLEOTIDE SEQUENCE [LARGE SCALE GENOMIC DNA]</scope>
    <source>
        <strain evidence="3 4">MCCC 1K03283</strain>
    </source>
</reference>
<protein>
    <submittedName>
        <fullName evidence="3">Potassium channel family protein</fullName>
    </submittedName>
</protein>
<keyword evidence="1" id="KW-0812">Transmembrane</keyword>
<evidence type="ECO:0000259" key="2">
    <source>
        <dbReference type="Pfam" id="PF07885"/>
    </source>
</evidence>
<feature type="transmembrane region" description="Helical" evidence="1">
    <location>
        <begin position="121"/>
        <end position="142"/>
    </location>
</feature>
<organism evidence="3 4">
    <name type="scientific">Thalassotalea litorea</name>
    <dbReference type="NCBI Taxonomy" id="2020715"/>
    <lineage>
        <taxon>Bacteria</taxon>
        <taxon>Pseudomonadati</taxon>
        <taxon>Pseudomonadota</taxon>
        <taxon>Gammaproteobacteria</taxon>
        <taxon>Alteromonadales</taxon>
        <taxon>Colwelliaceae</taxon>
        <taxon>Thalassotalea</taxon>
    </lineage>
</organism>
<keyword evidence="3" id="KW-0813">Transport</keyword>
<proteinExistence type="predicted"/>
<dbReference type="SUPFAM" id="SSF81324">
    <property type="entry name" value="Voltage-gated potassium channels"/>
    <property type="match status" value="1"/>
</dbReference>
<keyword evidence="3" id="KW-0406">Ion transport</keyword>
<evidence type="ECO:0000313" key="4">
    <source>
        <dbReference type="Proteomes" id="UP000307790"/>
    </source>
</evidence>
<evidence type="ECO:0000256" key="1">
    <source>
        <dbReference type="SAM" id="Phobius"/>
    </source>
</evidence>
<feature type="transmembrane region" description="Helical" evidence="1">
    <location>
        <begin position="187"/>
        <end position="210"/>
    </location>
</feature>
<dbReference type="EMBL" id="VCBC01000004">
    <property type="protein sequence ID" value="TLU66942.1"/>
    <property type="molecule type" value="Genomic_DNA"/>
</dbReference>